<name>A0A0N9R1N2_9VIRU</name>
<sequence length="128" mass="13976">MLAAAARTLQRKSEWQAGEWMDVGTHQKSEHPGFDSSRVTKTKVATPSAPKLASRFAALDLESESSSCDECEGLEPPPSPQPSSVWANVVKTGSAPRAAPVLDSWEDDEELPPLIFGRKLQTRWGDED</sequence>
<feature type="region of interest" description="Disordered" evidence="1">
    <location>
        <begin position="1"/>
        <end position="49"/>
    </location>
</feature>
<feature type="region of interest" description="Disordered" evidence="1">
    <location>
        <begin position="65"/>
        <end position="86"/>
    </location>
</feature>
<proteinExistence type="predicted"/>
<dbReference type="KEGG" id="vg:26049305"/>
<reference evidence="2 3" key="1">
    <citation type="journal article" date="2015" name="Genome Announc.">
        <title>The 474-Kilobase-Pair Complete Genome Sequence of CeV-01B, a Virus Infecting Haptolina (Chrysochromulina) ericina (Prymnesiophyceae).</title>
        <authorList>
            <person name="Gallot-Lavallee L."/>
            <person name="Pagarete A."/>
            <person name="Legendre M."/>
            <person name="Santini S."/>
            <person name="Sandaa R.A."/>
            <person name="Himmelbauer H."/>
            <person name="Ogata H."/>
            <person name="Bratbak G."/>
            <person name="Claverie J.M."/>
        </authorList>
    </citation>
    <scope>NUCLEOTIDE SEQUENCE [LARGE SCALE GENOMIC DNA]</scope>
    <source>
        <strain evidence="2">CeV-01B</strain>
    </source>
</reference>
<evidence type="ECO:0000256" key="1">
    <source>
        <dbReference type="SAM" id="MobiDB-lite"/>
    </source>
</evidence>
<evidence type="ECO:0000313" key="2">
    <source>
        <dbReference type="EMBL" id="ALH23344.1"/>
    </source>
</evidence>
<evidence type="ECO:0000313" key="3">
    <source>
        <dbReference type="Proteomes" id="UP000203826"/>
    </source>
</evidence>
<protein>
    <submittedName>
        <fullName evidence="2">Uncharacterized protein</fullName>
    </submittedName>
</protein>
<organism evidence="2 3">
    <name type="scientific">Chrysochromulina ericina virus CeV-01B</name>
    <dbReference type="NCBI Taxonomy" id="3070830"/>
    <lineage>
        <taxon>Viruses</taxon>
        <taxon>Varidnaviria</taxon>
        <taxon>Bamfordvirae</taxon>
        <taxon>Nucleocytoviricota</taxon>
        <taxon>Megaviricetes</taxon>
        <taxon>Imitervirales</taxon>
        <taxon>Mesomimiviridae</taxon>
        <taxon>Tethysvirus</taxon>
        <taxon>Tethysvirus raunefjordenense</taxon>
    </lineage>
</organism>
<accession>A0A0N9R1N2</accession>
<dbReference type="EMBL" id="KT820662">
    <property type="protein sequence ID" value="ALH23344.1"/>
    <property type="molecule type" value="Genomic_DNA"/>
</dbReference>
<dbReference type="Proteomes" id="UP000203826">
    <property type="component" value="Segment"/>
</dbReference>
<keyword evidence="3" id="KW-1185">Reference proteome</keyword>
<gene>
    <name evidence="2" type="ORF">ceV_438</name>
</gene>